<dbReference type="eggNOG" id="COG1373">
    <property type="taxonomic scope" value="Bacteria"/>
</dbReference>
<comment type="caution">
    <text evidence="1">The sequence shown here is derived from an EMBL/GenBank/DDBJ whole genome shotgun (WGS) entry which is preliminary data.</text>
</comment>
<dbReference type="Proteomes" id="UP000003416">
    <property type="component" value="Unassembled WGS sequence"/>
</dbReference>
<evidence type="ECO:0000313" key="2">
    <source>
        <dbReference type="Proteomes" id="UP000003416"/>
    </source>
</evidence>
<dbReference type="EMBL" id="AFBN01000013">
    <property type="protein sequence ID" value="EGF59120.1"/>
    <property type="molecule type" value="Genomic_DNA"/>
</dbReference>
<organism evidence="1 2">
    <name type="scientific">Bacteroides fluxus YIT 12057</name>
    <dbReference type="NCBI Taxonomy" id="763034"/>
    <lineage>
        <taxon>Bacteria</taxon>
        <taxon>Pseudomonadati</taxon>
        <taxon>Bacteroidota</taxon>
        <taxon>Bacteroidia</taxon>
        <taxon>Bacteroidales</taxon>
        <taxon>Bacteroidaceae</taxon>
        <taxon>Bacteroides</taxon>
    </lineage>
</organism>
<proteinExistence type="predicted"/>
<gene>
    <name evidence="1" type="ORF">HMPREF9446_00870</name>
</gene>
<name>F3PQ78_9BACE</name>
<dbReference type="HOGENOM" id="CLU_2614581_0_0_10"/>
<keyword evidence="2" id="KW-1185">Reference proteome</keyword>
<accession>F3PQ78</accession>
<sequence length="78" mass="8696">MNLQPLLFWVREKSGSNAEVDFLLPTPRMIPVEVKSGATGHLRSLLLYMDKTDVSLAVRLYSSLLLCREGTGICCRGK</sequence>
<protein>
    <recommendedName>
        <fullName evidence="3">DUF4143 domain-containing protein</fullName>
    </recommendedName>
</protein>
<evidence type="ECO:0008006" key="3">
    <source>
        <dbReference type="Google" id="ProtNLM"/>
    </source>
</evidence>
<reference evidence="1 2" key="1">
    <citation type="submission" date="2011-02" db="EMBL/GenBank/DDBJ databases">
        <authorList>
            <person name="Weinstock G."/>
            <person name="Sodergren E."/>
            <person name="Clifton S."/>
            <person name="Fulton L."/>
            <person name="Fulton B."/>
            <person name="Courtney L."/>
            <person name="Fronick C."/>
            <person name="Harrison M."/>
            <person name="Strong C."/>
            <person name="Farmer C."/>
            <person name="Delahaunty K."/>
            <person name="Markovic C."/>
            <person name="Hall O."/>
            <person name="Minx P."/>
            <person name="Tomlinson C."/>
            <person name="Mitreva M."/>
            <person name="Hou S."/>
            <person name="Chen J."/>
            <person name="Wollam A."/>
            <person name="Pepin K.H."/>
            <person name="Johnson M."/>
            <person name="Bhonagiri V."/>
            <person name="Zhang X."/>
            <person name="Suruliraj S."/>
            <person name="Warren W."/>
            <person name="Chinwalla A."/>
            <person name="Mardis E.R."/>
            <person name="Wilson R.K."/>
        </authorList>
    </citation>
    <scope>NUCLEOTIDE SEQUENCE [LARGE SCALE GENOMIC DNA]</scope>
    <source>
        <strain evidence="1 2">YIT 12057</strain>
    </source>
</reference>
<dbReference type="STRING" id="763034.HMPREF9446_00870"/>
<evidence type="ECO:0000313" key="1">
    <source>
        <dbReference type="EMBL" id="EGF59120.1"/>
    </source>
</evidence>
<dbReference type="AlphaFoldDB" id="F3PQ78"/>